<proteinExistence type="predicted"/>
<name>A0ABV1FU05_9BACT</name>
<gene>
    <name evidence="2" type="ORF">AAAT34_12680</name>
</gene>
<accession>A0ABV1FU05</accession>
<evidence type="ECO:0000313" key="3">
    <source>
        <dbReference type="Proteomes" id="UP001487296"/>
    </source>
</evidence>
<feature type="domain" description="DUF7834" evidence="1">
    <location>
        <begin position="3"/>
        <end position="143"/>
    </location>
</feature>
<sequence length="169" mass="20025">MPYFQITEPFVSGSDFFEMVDHYLQLMKIIESELTSKSEFDEIRPYLEMNNCSIGMKHVRKLYKASILLYYDRFHEFDPLALKKLFMWAFMLRIELNNLSFDSINKYAIGDGIFNNKPVFSMITQARKHTEIGNTIINIPNSKELSYNNCVEERQMLHELLTNMKHKGF</sequence>
<evidence type="ECO:0000259" key="1">
    <source>
        <dbReference type="Pfam" id="PF25202"/>
    </source>
</evidence>
<reference evidence="2 3" key="1">
    <citation type="submission" date="2024-04" db="EMBL/GenBank/DDBJ databases">
        <title>Human intestinal bacterial collection.</title>
        <authorList>
            <person name="Pauvert C."/>
            <person name="Hitch T.C.A."/>
            <person name="Clavel T."/>
        </authorList>
    </citation>
    <scope>NUCLEOTIDE SEQUENCE [LARGE SCALE GENOMIC DNA]</scope>
    <source>
        <strain evidence="2 3">CLA-AA-H145</strain>
    </source>
</reference>
<evidence type="ECO:0000313" key="2">
    <source>
        <dbReference type="EMBL" id="MEQ2487889.1"/>
    </source>
</evidence>
<dbReference type="EMBL" id="JBBNFP010000114">
    <property type="protein sequence ID" value="MEQ2487889.1"/>
    <property type="molecule type" value="Genomic_DNA"/>
</dbReference>
<comment type="caution">
    <text evidence="2">The sequence shown here is derived from an EMBL/GenBank/DDBJ whole genome shotgun (WGS) entry which is preliminary data.</text>
</comment>
<protein>
    <recommendedName>
        <fullName evidence="1">DUF7834 domain-containing protein</fullName>
    </recommendedName>
</protein>
<keyword evidence="3" id="KW-1185">Reference proteome</keyword>
<dbReference type="Pfam" id="PF25202">
    <property type="entry name" value="DUF7834"/>
    <property type="match status" value="1"/>
</dbReference>
<dbReference type="Proteomes" id="UP001487296">
    <property type="component" value="Unassembled WGS sequence"/>
</dbReference>
<dbReference type="InterPro" id="IPR057156">
    <property type="entry name" value="DUF7834"/>
</dbReference>
<organism evidence="2 3">
    <name type="scientific">Hallella faecis</name>
    <dbReference type="NCBI Taxonomy" id="2841596"/>
    <lineage>
        <taxon>Bacteria</taxon>
        <taxon>Pseudomonadati</taxon>
        <taxon>Bacteroidota</taxon>
        <taxon>Bacteroidia</taxon>
        <taxon>Bacteroidales</taxon>
        <taxon>Prevotellaceae</taxon>
        <taxon>Hallella</taxon>
    </lineage>
</organism>
<dbReference type="RefSeq" id="WP_215760975.1">
    <property type="nucleotide sequence ID" value="NZ_JAHKBE010000118.1"/>
</dbReference>